<dbReference type="AlphaFoldDB" id="M6CRU9"/>
<gene>
    <name evidence="2" type="ORF">LEP1GSC194_2829</name>
</gene>
<proteinExistence type="predicted"/>
<comment type="caution">
    <text evidence="2">The sequence shown here is derived from an EMBL/GenBank/DDBJ whole genome shotgun (WGS) entry which is preliminary data.</text>
</comment>
<name>M6CRU9_9LEPT</name>
<sequence length="45" mass="4851">MQNASSSRIEENSLQILSPNDLLLSANAPSLSDRNPRSGRKVLGN</sequence>
<accession>M6CRU9</accession>
<dbReference type="PATRIC" id="fig|1218565.3.peg.2525"/>
<feature type="region of interest" description="Disordered" evidence="1">
    <location>
        <begin position="25"/>
        <end position="45"/>
    </location>
</feature>
<organism evidence="2 3">
    <name type="scientific">Leptospira alstonii serovar Sichuan str. 79601</name>
    <dbReference type="NCBI Taxonomy" id="1218565"/>
    <lineage>
        <taxon>Bacteria</taxon>
        <taxon>Pseudomonadati</taxon>
        <taxon>Spirochaetota</taxon>
        <taxon>Spirochaetia</taxon>
        <taxon>Leptospirales</taxon>
        <taxon>Leptospiraceae</taxon>
        <taxon>Leptospira</taxon>
    </lineage>
</organism>
<dbReference type="EMBL" id="ANIK01000052">
    <property type="protein sequence ID" value="EMJ94419.1"/>
    <property type="molecule type" value="Genomic_DNA"/>
</dbReference>
<evidence type="ECO:0000256" key="1">
    <source>
        <dbReference type="SAM" id="MobiDB-lite"/>
    </source>
</evidence>
<protein>
    <submittedName>
        <fullName evidence="2">Uncharacterized protein</fullName>
    </submittedName>
</protein>
<evidence type="ECO:0000313" key="3">
    <source>
        <dbReference type="Proteomes" id="UP000011988"/>
    </source>
</evidence>
<reference evidence="2 3" key="1">
    <citation type="submission" date="2013-01" db="EMBL/GenBank/DDBJ databases">
        <authorList>
            <person name="Harkins D.M."/>
            <person name="Durkin A.S."/>
            <person name="Brinkac L.M."/>
            <person name="Haft D.H."/>
            <person name="Selengut J.D."/>
            <person name="Sanka R."/>
            <person name="DePew J."/>
            <person name="Purushe J."/>
            <person name="Galloway R.L."/>
            <person name="Vinetz J.M."/>
            <person name="Sutton G.G."/>
            <person name="Nierman W.C."/>
            <person name="Fouts D.E."/>
        </authorList>
    </citation>
    <scope>NUCLEOTIDE SEQUENCE [LARGE SCALE GENOMIC DNA]</scope>
    <source>
        <strain evidence="2 3">79601</strain>
    </source>
</reference>
<evidence type="ECO:0000313" key="2">
    <source>
        <dbReference type="EMBL" id="EMJ94419.1"/>
    </source>
</evidence>
<dbReference type="Proteomes" id="UP000011988">
    <property type="component" value="Unassembled WGS sequence"/>
</dbReference>